<dbReference type="Proteomes" id="UP000257109">
    <property type="component" value="Unassembled WGS sequence"/>
</dbReference>
<dbReference type="EMBL" id="QJKJ01000447">
    <property type="protein sequence ID" value="RDY12561.1"/>
    <property type="molecule type" value="Genomic_DNA"/>
</dbReference>
<comment type="caution">
    <text evidence="1">The sequence shown here is derived from an EMBL/GenBank/DDBJ whole genome shotgun (WGS) entry which is preliminary data.</text>
</comment>
<feature type="non-terminal residue" evidence="1">
    <location>
        <position position="1"/>
    </location>
</feature>
<protein>
    <submittedName>
        <fullName evidence="1">Uncharacterized protein</fullName>
    </submittedName>
</protein>
<sequence>MRDQVTPRSQLSSEEKVVFQLVDELPRGMNCRELIALIGEDGVLRKKGLDMDALIRRAKGISSAEPVSTQKESAAVEVVSVSSFAEKEPLTFVAKEESANPVAEKELVEAPTITEELSASLVVGDGPVQTSERLMPEGPNKRKATTPIVEEVPGKKGKGIMSSPISQGQLRGKVIVTSGPKLPLGGLSCYTAPSGTNSMGA</sequence>
<evidence type="ECO:0000313" key="1">
    <source>
        <dbReference type="EMBL" id="RDY12561.1"/>
    </source>
</evidence>
<keyword evidence="2" id="KW-1185">Reference proteome</keyword>
<organism evidence="1 2">
    <name type="scientific">Mucuna pruriens</name>
    <name type="common">Velvet bean</name>
    <name type="synonym">Dolichos pruriens</name>
    <dbReference type="NCBI Taxonomy" id="157652"/>
    <lineage>
        <taxon>Eukaryota</taxon>
        <taxon>Viridiplantae</taxon>
        <taxon>Streptophyta</taxon>
        <taxon>Embryophyta</taxon>
        <taxon>Tracheophyta</taxon>
        <taxon>Spermatophyta</taxon>
        <taxon>Magnoliopsida</taxon>
        <taxon>eudicotyledons</taxon>
        <taxon>Gunneridae</taxon>
        <taxon>Pentapetalae</taxon>
        <taxon>rosids</taxon>
        <taxon>fabids</taxon>
        <taxon>Fabales</taxon>
        <taxon>Fabaceae</taxon>
        <taxon>Papilionoideae</taxon>
        <taxon>50 kb inversion clade</taxon>
        <taxon>NPAAA clade</taxon>
        <taxon>indigoferoid/millettioid clade</taxon>
        <taxon>Phaseoleae</taxon>
        <taxon>Mucuna</taxon>
    </lineage>
</organism>
<evidence type="ECO:0000313" key="2">
    <source>
        <dbReference type="Proteomes" id="UP000257109"/>
    </source>
</evidence>
<proteinExistence type="predicted"/>
<accession>A0A371IC03</accession>
<reference evidence="1" key="1">
    <citation type="submission" date="2018-05" db="EMBL/GenBank/DDBJ databases">
        <title>Draft genome of Mucuna pruriens seed.</title>
        <authorList>
            <person name="Nnadi N.E."/>
            <person name="Vos R."/>
            <person name="Hasami M.H."/>
            <person name="Devisetty U.K."/>
            <person name="Aguiy J.C."/>
        </authorList>
    </citation>
    <scope>NUCLEOTIDE SEQUENCE [LARGE SCALE GENOMIC DNA]</scope>
    <source>
        <strain evidence="1">JCA_2017</strain>
    </source>
</reference>
<name>A0A371IC03_MUCPR</name>
<gene>
    <name evidence="1" type="ORF">CR513_02630</name>
</gene>
<dbReference type="OrthoDB" id="671678at2759"/>
<dbReference type="AlphaFoldDB" id="A0A371IC03"/>